<comment type="caution">
    <text evidence="1">The sequence shown here is derived from an EMBL/GenBank/DDBJ whole genome shotgun (WGS) entry which is preliminary data.</text>
</comment>
<keyword evidence="2" id="KW-1185">Reference proteome</keyword>
<dbReference type="Proteomes" id="UP001187192">
    <property type="component" value="Unassembled WGS sequence"/>
</dbReference>
<sequence length="113" mass="12289">MPDLSSSSEGGDTVAWEITPLCVPERGQCRNEFAISKTTNPRGLLGAHHDSDGNVDWSTLASKLMTLRSKIVIVPLLGGCDDDASNSSWHNYESDEALRSSEHGVDDWVCEGR</sequence>
<dbReference type="AlphaFoldDB" id="A0AA88AHV8"/>
<protein>
    <submittedName>
        <fullName evidence="1">Uncharacterized protein</fullName>
    </submittedName>
</protein>
<gene>
    <name evidence="1" type="ORF">TIFTF001_021660</name>
</gene>
<dbReference type="EMBL" id="BTGU01000042">
    <property type="protein sequence ID" value="GMN52505.1"/>
    <property type="molecule type" value="Genomic_DNA"/>
</dbReference>
<proteinExistence type="predicted"/>
<evidence type="ECO:0000313" key="1">
    <source>
        <dbReference type="EMBL" id="GMN52505.1"/>
    </source>
</evidence>
<accession>A0AA88AHV8</accession>
<reference evidence="1" key="1">
    <citation type="submission" date="2023-07" db="EMBL/GenBank/DDBJ databases">
        <title>draft genome sequence of fig (Ficus carica).</title>
        <authorList>
            <person name="Takahashi T."/>
            <person name="Nishimura K."/>
        </authorList>
    </citation>
    <scope>NUCLEOTIDE SEQUENCE</scope>
</reference>
<evidence type="ECO:0000313" key="2">
    <source>
        <dbReference type="Proteomes" id="UP001187192"/>
    </source>
</evidence>
<name>A0AA88AHV8_FICCA</name>
<organism evidence="1 2">
    <name type="scientific">Ficus carica</name>
    <name type="common">Common fig</name>
    <dbReference type="NCBI Taxonomy" id="3494"/>
    <lineage>
        <taxon>Eukaryota</taxon>
        <taxon>Viridiplantae</taxon>
        <taxon>Streptophyta</taxon>
        <taxon>Embryophyta</taxon>
        <taxon>Tracheophyta</taxon>
        <taxon>Spermatophyta</taxon>
        <taxon>Magnoliopsida</taxon>
        <taxon>eudicotyledons</taxon>
        <taxon>Gunneridae</taxon>
        <taxon>Pentapetalae</taxon>
        <taxon>rosids</taxon>
        <taxon>fabids</taxon>
        <taxon>Rosales</taxon>
        <taxon>Moraceae</taxon>
        <taxon>Ficeae</taxon>
        <taxon>Ficus</taxon>
    </lineage>
</organism>